<sequence length="576" mass="62228">MREPSTRTGAEQESPARAFARAWAHSLHEVCFVPRRLSRTIPLLEDLSLQLAAALDGDRPDPAAGHRAGTAMVQAQLWSPAALRVSVELIHGRLRADLGVGRTDAADRIGPLLGAFTEAFTEAVRAIALTETDDARRHERAQAHRAVRRAEHERQHALLHDQVSGLPNRHALLEHLGALLATAARPGRLGVCVLNLVQFAELTDALGMEQGDALLREVGLRVRDLTVAEGLYAAHLGGDEFVLVRPDTRGIDDMIKVFALVREALAYPWRPAMHPIQLDAKAGLLERRTAGASPGEVLRTAKMALTWAKGDPVASYAVFEQRRHDADQRRHALSRDLPAALERGEVHLAYQPIVRLDDRRVVAVEALARWDHPEHGAVSPAEFIPLAERIGLLNRMIDGQLRAAASHARSWQRPGRPVRLQLNLSTAQLADPALPAIIGAALDATGLPPGSLTFEVTEQAITDPQTGSATLAAVAALGAGFAVDDFGAGYSNFARLHEVSRSAVTTLKIDRSLLASPDVMLSALVDLAHGLGLEAVAEGVETQEQATRVQVLGCDTAQGHFFGPPMPPEPLRRLFT</sequence>
<organism evidence="3 4">
    <name type="scientific">Dactylosporangium roseum</name>
    <dbReference type="NCBI Taxonomy" id="47989"/>
    <lineage>
        <taxon>Bacteria</taxon>
        <taxon>Bacillati</taxon>
        <taxon>Actinomycetota</taxon>
        <taxon>Actinomycetes</taxon>
        <taxon>Micromonosporales</taxon>
        <taxon>Micromonosporaceae</taxon>
        <taxon>Dactylosporangium</taxon>
    </lineage>
</organism>
<dbReference type="InterPro" id="IPR043128">
    <property type="entry name" value="Rev_trsase/Diguanyl_cyclase"/>
</dbReference>
<dbReference type="SUPFAM" id="SSF55073">
    <property type="entry name" value="Nucleotide cyclase"/>
    <property type="match status" value="1"/>
</dbReference>
<evidence type="ECO:0000259" key="1">
    <source>
        <dbReference type="PROSITE" id="PS50883"/>
    </source>
</evidence>
<dbReference type="PROSITE" id="PS50887">
    <property type="entry name" value="GGDEF"/>
    <property type="match status" value="1"/>
</dbReference>
<evidence type="ECO:0000313" key="3">
    <source>
        <dbReference type="EMBL" id="UWZ33519.1"/>
    </source>
</evidence>
<dbReference type="SUPFAM" id="SSF141868">
    <property type="entry name" value="EAL domain-like"/>
    <property type="match status" value="1"/>
</dbReference>
<dbReference type="Pfam" id="PF00563">
    <property type="entry name" value="EAL"/>
    <property type="match status" value="1"/>
</dbReference>
<feature type="domain" description="EAL" evidence="1">
    <location>
        <begin position="330"/>
        <end position="576"/>
    </location>
</feature>
<evidence type="ECO:0000313" key="4">
    <source>
        <dbReference type="Proteomes" id="UP001058271"/>
    </source>
</evidence>
<dbReference type="RefSeq" id="WP_260722772.1">
    <property type="nucleotide sequence ID" value="NZ_BAAABS010000062.1"/>
</dbReference>
<keyword evidence="4" id="KW-1185">Reference proteome</keyword>
<dbReference type="InterPro" id="IPR000160">
    <property type="entry name" value="GGDEF_dom"/>
</dbReference>
<dbReference type="PANTHER" id="PTHR33121:SF70">
    <property type="entry name" value="SIGNALING PROTEIN YKOW"/>
    <property type="match status" value="1"/>
</dbReference>
<dbReference type="PANTHER" id="PTHR33121">
    <property type="entry name" value="CYCLIC DI-GMP PHOSPHODIESTERASE PDEF"/>
    <property type="match status" value="1"/>
</dbReference>
<dbReference type="InterPro" id="IPR029787">
    <property type="entry name" value="Nucleotide_cyclase"/>
</dbReference>
<dbReference type="EMBL" id="CP073721">
    <property type="protein sequence ID" value="UWZ33519.1"/>
    <property type="molecule type" value="Genomic_DNA"/>
</dbReference>
<dbReference type="InterPro" id="IPR001633">
    <property type="entry name" value="EAL_dom"/>
</dbReference>
<dbReference type="Gene3D" id="3.30.70.270">
    <property type="match status" value="1"/>
</dbReference>
<dbReference type="PROSITE" id="PS50883">
    <property type="entry name" value="EAL"/>
    <property type="match status" value="1"/>
</dbReference>
<dbReference type="Proteomes" id="UP001058271">
    <property type="component" value="Chromosome"/>
</dbReference>
<evidence type="ECO:0000259" key="2">
    <source>
        <dbReference type="PROSITE" id="PS50887"/>
    </source>
</evidence>
<reference evidence="3" key="1">
    <citation type="submission" date="2021-04" db="EMBL/GenBank/DDBJ databases">
        <title>Biosynthetic gene clusters of Dactylosporangioum roseum.</title>
        <authorList>
            <person name="Hartkoorn R.C."/>
            <person name="Beaudoing E."/>
            <person name="Hot D."/>
            <person name="Moureu S."/>
        </authorList>
    </citation>
    <scope>NUCLEOTIDE SEQUENCE</scope>
    <source>
        <strain evidence="3">NRRL B-16295</strain>
    </source>
</reference>
<name>A0ABY5YUW5_9ACTN</name>
<dbReference type="InterPro" id="IPR050706">
    <property type="entry name" value="Cyclic-di-GMP_PDE-like"/>
</dbReference>
<dbReference type="SMART" id="SM00267">
    <property type="entry name" value="GGDEF"/>
    <property type="match status" value="1"/>
</dbReference>
<feature type="domain" description="GGDEF" evidence="2">
    <location>
        <begin position="187"/>
        <end position="321"/>
    </location>
</feature>
<dbReference type="SMART" id="SM00052">
    <property type="entry name" value="EAL"/>
    <property type="match status" value="1"/>
</dbReference>
<dbReference type="Pfam" id="PF00990">
    <property type="entry name" value="GGDEF"/>
    <property type="match status" value="1"/>
</dbReference>
<accession>A0ABY5YUW5</accession>
<proteinExistence type="predicted"/>
<dbReference type="NCBIfam" id="TIGR00254">
    <property type="entry name" value="GGDEF"/>
    <property type="match status" value="1"/>
</dbReference>
<dbReference type="InterPro" id="IPR035919">
    <property type="entry name" value="EAL_sf"/>
</dbReference>
<dbReference type="CDD" id="cd01949">
    <property type="entry name" value="GGDEF"/>
    <property type="match status" value="1"/>
</dbReference>
<dbReference type="CDD" id="cd01948">
    <property type="entry name" value="EAL"/>
    <property type="match status" value="1"/>
</dbReference>
<gene>
    <name evidence="3" type="ORF">Drose_19600</name>
</gene>
<protein>
    <submittedName>
        <fullName evidence="3">Bifunctional diguanylate cyclase/phosphodiesterase</fullName>
    </submittedName>
</protein>
<dbReference type="Gene3D" id="3.20.20.450">
    <property type="entry name" value="EAL domain"/>
    <property type="match status" value="1"/>
</dbReference>